<sequence length="836" mass="92043">MDAKEEKTDTKWFLKAQCPVFWPKTDALTLPDDRFAAYLTQTVNSTRQQDDGPAKTDVDSDDGTFTMVSEQPSTTADARAELEKMAIGSPKATATANPTADANNKEDAAPAHPFMQGLLSHAAADAGPKETDLENKMLTDNGDVAFRSTKEALVDLFFELEEAVSAPRLLELLKLAWKDDALATLKIIFNARSIHLGKSSRLVFYRCAGWLAENHPLTLVANLGWLSRPVIQKKVEKKDEDLDDMVLIELEKDDSDAARFDVRNGVAHGYWKDLLNILALSVNEKLSVRANPREILNIEREVDPETGRKVKKTISQDAAKEMRRELRDMRHDAALDAFKNKPVHHALHLAVARLFAEQLKADIAVLRGDGAKAKRTISLCAKWAPSTARFHDKHTFIVSSIAEILYPESHFNPADLVAGDEKEKRTIYLRHAREAYRKDVAALRKHLDVVERSLSANTVGQVKYERVPSQAMNNYSGIFATKDTDRFEQYLDKVASGQAQISGATLMPSTLIKAVRTGSQSSAVVSSGCKKRSHKQMIADRMASIDAKKIDGQWNALVKRIKDSGTLQSSIAVCDVSGSMLSPTLADGTTPMDSSIGLSLLLAEVTAPPFGGAFITFSEKPAVEQVDLKGTLEEKYRSLASADWGMNTDFDAVFKKLILPMAKANKLAPEDMVKRVFVFSDMQFDEAIVDNSSRWAPKLGATGSSKWATSYERLQKEFKEAGYEMPELVFWNLAGGRAGNQGGGSWGGDPVAPKPVTADQEGVSLVSGYSQGMLKVFLEKGLFDEEEEREGVAMGEDAEDDLVAVEKTANKPRANPLQTVKKAISHKAYDMLKVED</sequence>
<name>A0AAE0U0X7_9PEZI</name>
<dbReference type="InterPro" id="IPR011205">
    <property type="entry name" value="UCP015417_vWA"/>
</dbReference>
<feature type="region of interest" description="Disordered" evidence="1">
    <location>
        <begin position="44"/>
        <end position="75"/>
    </location>
</feature>
<proteinExistence type="predicted"/>
<gene>
    <name evidence="4" type="ORF">B0H63DRAFT_468476</name>
</gene>
<dbReference type="InterPro" id="IPR058580">
    <property type="entry name" value="DUF2828"/>
</dbReference>
<dbReference type="PANTHER" id="PTHR31373">
    <property type="entry name" value="OS06G0652100 PROTEIN"/>
    <property type="match status" value="1"/>
</dbReference>
<evidence type="ECO:0008006" key="6">
    <source>
        <dbReference type="Google" id="ProtNLM"/>
    </source>
</evidence>
<keyword evidence="5" id="KW-1185">Reference proteome</keyword>
<feature type="compositionally biased region" description="Basic and acidic residues" evidence="1">
    <location>
        <begin position="48"/>
        <end position="58"/>
    </location>
</feature>
<dbReference type="EMBL" id="JAULSW010000003">
    <property type="protein sequence ID" value="KAK3386842.1"/>
    <property type="molecule type" value="Genomic_DNA"/>
</dbReference>
<evidence type="ECO:0000256" key="1">
    <source>
        <dbReference type="SAM" id="MobiDB-lite"/>
    </source>
</evidence>
<dbReference type="PANTHER" id="PTHR31373:SF27">
    <property type="entry name" value="TROVE DOMAIN-CONTAINING PROTEIN"/>
    <property type="match status" value="1"/>
</dbReference>
<dbReference type="InterPro" id="IPR056690">
    <property type="entry name" value="DUF7788"/>
</dbReference>
<dbReference type="Pfam" id="PF11443">
    <property type="entry name" value="DUF2828"/>
    <property type="match status" value="1"/>
</dbReference>
<evidence type="ECO:0000313" key="5">
    <source>
        <dbReference type="Proteomes" id="UP001285441"/>
    </source>
</evidence>
<comment type="caution">
    <text evidence="4">The sequence shown here is derived from an EMBL/GenBank/DDBJ whole genome shotgun (WGS) entry which is preliminary data.</text>
</comment>
<feature type="domain" description="DUF7788" evidence="3">
    <location>
        <begin position="569"/>
        <end position="824"/>
    </location>
</feature>
<evidence type="ECO:0000259" key="3">
    <source>
        <dbReference type="Pfam" id="PF25043"/>
    </source>
</evidence>
<dbReference type="Pfam" id="PF25043">
    <property type="entry name" value="DUF7788"/>
    <property type="match status" value="1"/>
</dbReference>
<protein>
    <recommendedName>
        <fullName evidence="6">DUF2828 domain-containing protein</fullName>
    </recommendedName>
</protein>
<reference evidence="4" key="2">
    <citation type="submission" date="2023-06" db="EMBL/GenBank/DDBJ databases">
        <authorList>
            <consortium name="Lawrence Berkeley National Laboratory"/>
            <person name="Haridas S."/>
            <person name="Hensen N."/>
            <person name="Bonometti L."/>
            <person name="Westerberg I."/>
            <person name="Brannstrom I.O."/>
            <person name="Guillou S."/>
            <person name="Cros-Aarteil S."/>
            <person name="Calhoun S."/>
            <person name="Kuo A."/>
            <person name="Mondo S."/>
            <person name="Pangilinan J."/>
            <person name="Riley R."/>
            <person name="LaButti K."/>
            <person name="Andreopoulos B."/>
            <person name="Lipzen A."/>
            <person name="Chen C."/>
            <person name="Yanf M."/>
            <person name="Daum C."/>
            <person name="Ng V."/>
            <person name="Clum A."/>
            <person name="Steindorff A."/>
            <person name="Ohm R."/>
            <person name="Martin F."/>
            <person name="Silar P."/>
            <person name="Natvig D."/>
            <person name="Lalanne C."/>
            <person name="Gautier V."/>
            <person name="Ament-velasquez S.L."/>
            <person name="Kruys A."/>
            <person name="Hutchinson M.I."/>
            <person name="Powell A.J."/>
            <person name="Barry K."/>
            <person name="Miller A.N."/>
            <person name="Grigoriev I.V."/>
            <person name="Debuchy R."/>
            <person name="Gladieux P."/>
            <person name="Thoren M.H."/>
            <person name="Johannesson H."/>
        </authorList>
    </citation>
    <scope>NUCLEOTIDE SEQUENCE</scope>
    <source>
        <strain evidence="4">CBS 232.78</strain>
    </source>
</reference>
<evidence type="ECO:0000313" key="4">
    <source>
        <dbReference type="EMBL" id="KAK3386842.1"/>
    </source>
</evidence>
<dbReference type="Proteomes" id="UP001285441">
    <property type="component" value="Unassembled WGS sequence"/>
</dbReference>
<dbReference type="AlphaFoldDB" id="A0AAE0U0X7"/>
<feature type="compositionally biased region" description="Low complexity" evidence="1">
    <location>
        <begin position="92"/>
        <end position="102"/>
    </location>
</feature>
<feature type="region of interest" description="Disordered" evidence="1">
    <location>
        <begin position="88"/>
        <end position="109"/>
    </location>
</feature>
<feature type="compositionally biased region" description="Polar residues" evidence="1">
    <location>
        <begin position="66"/>
        <end position="75"/>
    </location>
</feature>
<accession>A0AAE0U0X7</accession>
<evidence type="ECO:0000259" key="2">
    <source>
        <dbReference type="Pfam" id="PF11443"/>
    </source>
</evidence>
<feature type="domain" description="DUF2828" evidence="2">
    <location>
        <begin position="139"/>
        <end position="567"/>
    </location>
</feature>
<reference evidence="4" key="1">
    <citation type="journal article" date="2023" name="Mol. Phylogenet. Evol.">
        <title>Genome-scale phylogeny and comparative genomics of the fungal order Sordariales.</title>
        <authorList>
            <person name="Hensen N."/>
            <person name="Bonometti L."/>
            <person name="Westerberg I."/>
            <person name="Brannstrom I.O."/>
            <person name="Guillou S."/>
            <person name="Cros-Aarteil S."/>
            <person name="Calhoun S."/>
            <person name="Haridas S."/>
            <person name="Kuo A."/>
            <person name="Mondo S."/>
            <person name="Pangilinan J."/>
            <person name="Riley R."/>
            <person name="LaButti K."/>
            <person name="Andreopoulos B."/>
            <person name="Lipzen A."/>
            <person name="Chen C."/>
            <person name="Yan M."/>
            <person name="Daum C."/>
            <person name="Ng V."/>
            <person name="Clum A."/>
            <person name="Steindorff A."/>
            <person name="Ohm R.A."/>
            <person name="Martin F."/>
            <person name="Silar P."/>
            <person name="Natvig D.O."/>
            <person name="Lalanne C."/>
            <person name="Gautier V."/>
            <person name="Ament-Velasquez S.L."/>
            <person name="Kruys A."/>
            <person name="Hutchinson M.I."/>
            <person name="Powell A.J."/>
            <person name="Barry K."/>
            <person name="Miller A.N."/>
            <person name="Grigoriev I.V."/>
            <person name="Debuchy R."/>
            <person name="Gladieux P."/>
            <person name="Hiltunen Thoren M."/>
            <person name="Johannesson H."/>
        </authorList>
    </citation>
    <scope>NUCLEOTIDE SEQUENCE</scope>
    <source>
        <strain evidence="4">CBS 232.78</strain>
    </source>
</reference>
<organism evidence="4 5">
    <name type="scientific">Podospora didyma</name>
    <dbReference type="NCBI Taxonomy" id="330526"/>
    <lineage>
        <taxon>Eukaryota</taxon>
        <taxon>Fungi</taxon>
        <taxon>Dikarya</taxon>
        <taxon>Ascomycota</taxon>
        <taxon>Pezizomycotina</taxon>
        <taxon>Sordariomycetes</taxon>
        <taxon>Sordariomycetidae</taxon>
        <taxon>Sordariales</taxon>
        <taxon>Podosporaceae</taxon>
        <taxon>Podospora</taxon>
    </lineage>
</organism>